<feature type="region of interest" description="Disordered" evidence="4">
    <location>
        <begin position="1"/>
        <end position="37"/>
    </location>
</feature>
<evidence type="ECO:0000256" key="1">
    <source>
        <dbReference type="ARBA" id="ARBA00002844"/>
    </source>
</evidence>
<comment type="function">
    <text evidence="1">Extremely potent competitive inhibitor of cAMP-dependent protein kinase activity, this protein interacts with the catalytic subunit of the enzyme after the cAMP-induced dissociation of its regulatory chains.</text>
</comment>
<dbReference type="PANTHER" id="PTHR15416">
    <property type="entry name" value="CAMP-DEPENDENT PROTEIN KINASE INHIBITOR/PKI"/>
    <property type="match status" value="1"/>
</dbReference>
<evidence type="ECO:0000256" key="4">
    <source>
        <dbReference type="SAM" id="MobiDB-lite"/>
    </source>
</evidence>
<gene>
    <name evidence="5" type="primary">Pkib</name>
    <name evidence="5" type="ORF">BUCABY_R15350</name>
</gene>
<feature type="non-terminal residue" evidence="5">
    <location>
        <position position="51"/>
    </location>
</feature>
<keyword evidence="6" id="KW-1185">Reference proteome</keyword>
<name>A0A7K4Z7H3_BUCAB</name>
<keyword evidence="3" id="KW-0649">Protein kinase inhibitor</keyword>
<dbReference type="GO" id="GO:0004862">
    <property type="term" value="F:cAMP-dependent protein kinase inhibitor activity"/>
    <property type="evidence" value="ECO:0007669"/>
    <property type="project" value="InterPro"/>
</dbReference>
<evidence type="ECO:0000256" key="2">
    <source>
        <dbReference type="ARBA" id="ARBA00006393"/>
    </source>
</evidence>
<evidence type="ECO:0000313" key="5">
    <source>
        <dbReference type="EMBL" id="NWR67335.1"/>
    </source>
</evidence>
<accession>A0A7K4Z7H3</accession>
<comment type="similarity">
    <text evidence="2">Belongs to the PKI family.</text>
</comment>
<dbReference type="InterPro" id="IPR004171">
    <property type="entry name" value="cAMP_dep_PKI"/>
</dbReference>
<dbReference type="EMBL" id="VYZL01005851">
    <property type="protein sequence ID" value="NWR67335.1"/>
    <property type="molecule type" value="Genomic_DNA"/>
</dbReference>
<organism evidence="5 6">
    <name type="scientific">Bucorvus abyssinicus</name>
    <name type="common">Northern ground-hornbill</name>
    <name type="synonym">Abyssinian ground-hornbill</name>
    <dbReference type="NCBI Taxonomy" id="153643"/>
    <lineage>
        <taxon>Eukaryota</taxon>
        <taxon>Metazoa</taxon>
        <taxon>Chordata</taxon>
        <taxon>Craniata</taxon>
        <taxon>Vertebrata</taxon>
        <taxon>Euteleostomi</taxon>
        <taxon>Archelosauria</taxon>
        <taxon>Archosauria</taxon>
        <taxon>Dinosauria</taxon>
        <taxon>Saurischia</taxon>
        <taxon>Theropoda</taxon>
        <taxon>Coelurosauria</taxon>
        <taxon>Aves</taxon>
        <taxon>Neognathae</taxon>
        <taxon>Neoaves</taxon>
        <taxon>Telluraves</taxon>
        <taxon>Coraciimorphae</taxon>
        <taxon>Bucerotiformes</taxon>
        <taxon>Bucorvidae</taxon>
        <taxon>Bucorvus</taxon>
    </lineage>
</organism>
<protein>
    <submittedName>
        <fullName evidence="5">IPKB inhibitor</fullName>
    </submittedName>
</protein>
<dbReference type="Proteomes" id="UP000551127">
    <property type="component" value="Unassembled WGS sequence"/>
</dbReference>
<evidence type="ECO:0000313" key="6">
    <source>
        <dbReference type="Proteomes" id="UP000551127"/>
    </source>
</evidence>
<evidence type="ECO:0000256" key="3">
    <source>
        <dbReference type="ARBA" id="ARBA00023013"/>
    </source>
</evidence>
<reference evidence="5 6" key="1">
    <citation type="submission" date="2019-09" db="EMBL/GenBank/DDBJ databases">
        <title>Bird 10,000 Genomes (B10K) Project - Family phase.</title>
        <authorList>
            <person name="Zhang G."/>
        </authorList>
    </citation>
    <scope>NUCLEOTIDE SEQUENCE [LARGE SCALE GENOMIC DNA]</scope>
    <source>
        <strain evidence="5">B10K-DU-012-80</strain>
    </source>
</reference>
<proteinExistence type="inferred from homology"/>
<sequence>MTDVESVVTDFAASGQAGRRNALPDILGSSAGAGTSDLPHKLAELSVSEGN</sequence>
<comment type="caution">
    <text evidence="5">The sequence shown here is derived from an EMBL/GenBank/DDBJ whole genome shotgun (WGS) entry which is preliminary data.</text>
</comment>
<dbReference type="AlphaFoldDB" id="A0A7K4Z7H3"/>
<feature type="non-terminal residue" evidence="5">
    <location>
        <position position="1"/>
    </location>
</feature>
<dbReference type="OrthoDB" id="6380180at2759"/>
<dbReference type="Pfam" id="PF02827">
    <property type="entry name" value="PKI"/>
    <property type="match status" value="1"/>
</dbReference>